<dbReference type="AlphaFoldDB" id="X1VIN4"/>
<protein>
    <submittedName>
        <fullName evidence="1">Uncharacterized protein</fullName>
    </submittedName>
</protein>
<reference evidence="1" key="1">
    <citation type="journal article" date="2014" name="Front. Microbiol.">
        <title>High frequency of phylogenetically diverse reductive dehalogenase-homologous genes in deep subseafloor sedimentary metagenomes.</title>
        <authorList>
            <person name="Kawai M."/>
            <person name="Futagami T."/>
            <person name="Toyoda A."/>
            <person name="Takaki Y."/>
            <person name="Nishi S."/>
            <person name="Hori S."/>
            <person name="Arai W."/>
            <person name="Tsubouchi T."/>
            <person name="Morono Y."/>
            <person name="Uchiyama I."/>
            <person name="Ito T."/>
            <person name="Fujiyama A."/>
            <person name="Inagaki F."/>
            <person name="Takami H."/>
        </authorList>
    </citation>
    <scope>NUCLEOTIDE SEQUENCE</scope>
    <source>
        <strain evidence="1">Expedition CK06-06</strain>
    </source>
</reference>
<evidence type="ECO:0000313" key="1">
    <source>
        <dbReference type="EMBL" id="GAJ18567.1"/>
    </source>
</evidence>
<proteinExistence type="predicted"/>
<comment type="caution">
    <text evidence="1">The sequence shown here is derived from an EMBL/GenBank/DDBJ whole genome shotgun (WGS) entry which is preliminary data.</text>
</comment>
<accession>X1VIN4</accession>
<name>X1VIN4_9ZZZZ</name>
<sequence>QGNRRKGKESGGIKRRKIFYLPLVLSGIGDGSFTIPGNFNRVFNGKSILFGMGLALG</sequence>
<organism evidence="1">
    <name type="scientific">marine sediment metagenome</name>
    <dbReference type="NCBI Taxonomy" id="412755"/>
    <lineage>
        <taxon>unclassified sequences</taxon>
        <taxon>metagenomes</taxon>
        <taxon>ecological metagenomes</taxon>
    </lineage>
</organism>
<feature type="non-terminal residue" evidence="1">
    <location>
        <position position="1"/>
    </location>
</feature>
<gene>
    <name evidence="1" type="ORF">S12H4_61180</name>
</gene>
<dbReference type="EMBL" id="BARW01040522">
    <property type="protein sequence ID" value="GAJ18567.1"/>
    <property type="molecule type" value="Genomic_DNA"/>
</dbReference>